<protein>
    <recommendedName>
        <fullName evidence="2">Bacterial repeat domain-containing protein</fullName>
    </recommendedName>
</protein>
<reference evidence="3" key="2">
    <citation type="submission" date="2021-04" db="EMBL/GenBank/DDBJ databases">
        <authorList>
            <person name="Gilroy R."/>
        </authorList>
    </citation>
    <scope>NUCLEOTIDE SEQUENCE</scope>
    <source>
        <strain evidence="3">ChiHjej9B8-13557</strain>
    </source>
</reference>
<dbReference type="Proteomes" id="UP000824211">
    <property type="component" value="Unassembled WGS sequence"/>
</dbReference>
<organism evidence="3 4">
    <name type="scientific">Candidatus Faecalibacterium faecipullorum</name>
    <dbReference type="NCBI Taxonomy" id="2838578"/>
    <lineage>
        <taxon>Bacteria</taxon>
        <taxon>Bacillati</taxon>
        <taxon>Bacillota</taxon>
        <taxon>Clostridia</taxon>
        <taxon>Eubacteriales</taxon>
        <taxon>Oscillospiraceae</taxon>
        <taxon>Faecalibacterium</taxon>
    </lineage>
</organism>
<dbReference type="InterPro" id="IPR044060">
    <property type="entry name" value="Bacterial_rp_domain"/>
</dbReference>
<feature type="chain" id="PRO_5039549541" description="Bacterial repeat domain-containing protein" evidence="1">
    <location>
        <begin position="23"/>
        <end position="329"/>
    </location>
</feature>
<sequence length="329" mass="35705">MYVKKRMSLLLFAALAMVLFTACGRWDFSREAEKAANEAQGETLRVEFTVEQKFTNALRAALEENIQPADVEKAMRADESIEPFLTSGYRLDVYPLRADISAKDAAKQLAAEFVNRLAGCEDKGYISMVKADNGYFYEAVLTYKHGSSGSSSGGDDATTTTYTVTVEARDGGTATPESGPITAGGTFEFTVTPEKGFKVSSVTPSSGSVQEIDKEKGTWELSNVTENTTITVKFAQQTYAVTIKVDPEDRATVRYGYDIFADSQTFESIAHGSSITFSVQASEGYEIVSVSSEEKGELTPTVIGSFDPQYTLSDIASDDTITVSVQTKE</sequence>
<name>A0A9D2MC08_9FIRM</name>
<accession>A0A9D2MC08</accession>
<keyword evidence="1" id="KW-0732">Signal</keyword>
<dbReference type="EMBL" id="DWXX01000001">
    <property type="protein sequence ID" value="HJB58045.1"/>
    <property type="molecule type" value="Genomic_DNA"/>
</dbReference>
<proteinExistence type="predicted"/>
<evidence type="ECO:0000313" key="4">
    <source>
        <dbReference type="Proteomes" id="UP000824211"/>
    </source>
</evidence>
<comment type="caution">
    <text evidence="3">The sequence shown here is derived from an EMBL/GenBank/DDBJ whole genome shotgun (WGS) entry which is preliminary data.</text>
</comment>
<dbReference type="AlphaFoldDB" id="A0A9D2MC08"/>
<feature type="domain" description="Bacterial repeat" evidence="2">
    <location>
        <begin position="162"/>
        <end position="237"/>
    </location>
</feature>
<evidence type="ECO:0000259" key="2">
    <source>
        <dbReference type="Pfam" id="PF18998"/>
    </source>
</evidence>
<reference evidence="3" key="1">
    <citation type="journal article" date="2021" name="PeerJ">
        <title>Extensive microbial diversity within the chicken gut microbiome revealed by metagenomics and culture.</title>
        <authorList>
            <person name="Gilroy R."/>
            <person name="Ravi A."/>
            <person name="Getino M."/>
            <person name="Pursley I."/>
            <person name="Horton D.L."/>
            <person name="Alikhan N.F."/>
            <person name="Baker D."/>
            <person name="Gharbi K."/>
            <person name="Hall N."/>
            <person name="Watson M."/>
            <person name="Adriaenssens E.M."/>
            <person name="Foster-Nyarko E."/>
            <person name="Jarju S."/>
            <person name="Secka A."/>
            <person name="Antonio M."/>
            <person name="Oren A."/>
            <person name="Chaudhuri R.R."/>
            <person name="La Ragione R."/>
            <person name="Hildebrand F."/>
            <person name="Pallen M.J."/>
        </authorList>
    </citation>
    <scope>NUCLEOTIDE SEQUENCE</scope>
    <source>
        <strain evidence="3">ChiHjej9B8-13557</strain>
    </source>
</reference>
<feature type="signal peptide" evidence="1">
    <location>
        <begin position="1"/>
        <end position="22"/>
    </location>
</feature>
<evidence type="ECO:0000313" key="3">
    <source>
        <dbReference type="EMBL" id="HJB58045.1"/>
    </source>
</evidence>
<dbReference type="PROSITE" id="PS51257">
    <property type="entry name" value="PROKAR_LIPOPROTEIN"/>
    <property type="match status" value="1"/>
</dbReference>
<evidence type="ECO:0000256" key="1">
    <source>
        <dbReference type="SAM" id="SignalP"/>
    </source>
</evidence>
<dbReference type="Pfam" id="PF18998">
    <property type="entry name" value="Flg_new_2"/>
    <property type="match status" value="1"/>
</dbReference>
<gene>
    <name evidence="3" type="ORF">H9771_00005</name>
</gene>